<keyword evidence="2" id="KW-0378">Hydrolase</keyword>
<comment type="caution">
    <text evidence="2">The sequence shown here is derived from an EMBL/GenBank/DDBJ whole genome shotgun (WGS) entry which is preliminary data.</text>
</comment>
<feature type="transmembrane region" description="Helical" evidence="1">
    <location>
        <begin position="198"/>
        <end position="222"/>
    </location>
</feature>
<dbReference type="Proteomes" id="UP000774000">
    <property type="component" value="Unassembled WGS sequence"/>
</dbReference>
<accession>A0A938XUJ2</accession>
<sequence length="229" mass="24792">MPFLFFDPTMILLIPAIILAGYAQMKVKSTFNKYLEVRAKIGKSGAQVARELLDQNGLSHINVTRADGKLSDHYDPKNEVLKLSPEVYGGSSLASLGVAAHETGHAIQDKVGYAPLRFRHSLFPVASFGSQAGPILAVLGFLFHAGFLINVGIIVFTAAVLFQIVTLPVEFNASSRALKLLRQNNYLNSQETKGAKKVLNAAALTYVASAVVAIGHLIRLLVLSRMMDD</sequence>
<feature type="transmembrane region" description="Helical" evidence="1">
    <location>
        <begin position="122"/>
        <end position="143"/>
    </location>
</feature>
<keyword evidence="1" id="KW-0472">Membrane</keyword>
<keyword evidence="2" id="KW-0645">Protease</keyword>
<dbReference type="RefSeq" id="WP_204700216.1">
    <property type="nucleotide sequence ID" value="NZ_JAFBDQ010000001.1"/>
</dbReference>
<keyword evidence="1" id="KW-0812">Transmembrane</keyword>
<feature type="transmembrane region" description="Helical" evidence="1">
    <location>
        <begin position="6"/>
        <end position="23"/>
    </location>
</feature>
<evidence type="ECO:0000313" key="2">
    <source>
        <dbReference type="EMBL" id="MBM7555510.1"/>
    </source>
</evidence>
<gene>
    <name evidence="2" type="ORF">JOC47_000334</name>
</gene>
<keyword evidence="1" id="KW-1133">Transmembrane helix</keyword>
<keyword evidence="3" id="KW-1185">Reference proteome</keyword>
<dbReference type="GO" id="GO:0008233">
    <property type="term" value="F:peptidase activity"/>
    <property type="evidence" value="ECO:0007669"/>
    <property type="project" value="UniProtKB-KW"/>
</dbReference>
<dbReference type="EMBL" id="JAFBDQ010000001">
    <property type="protein sequence ID" value="MBM7555510.1"/>
    <property type="molecule type" value="Genomic_DNA"/>
</dbReference>
<dbReference type="PANTHER" id="PTHR36434:SF1">
    <property type="entry name" value="MEMBRANE PROTEASE YUGP-RELATED"/>
    <property type="match status" value="1"/>
</dbReference>
<organism evidence="2 3">
    <name type="scientific">Halanaerobacter jeridensis</name>
    <dbReference type="NCBI Taxonomy" id="706427"/>
    <lineage>
        <taxon>Bacteria</taxon>
        <taxon>Bacillati</taxon>
        <taxon>Bacillota</taxon>
        <taxon>Clostridia</taxon>
        <taxon>Halanaerobiales</taxon>
        <taxon>Halobacteroidaceae</taxon>
        <taxon>Halanaerobacter</taxon>
    </lineage>
</organism>
<proteinExistence type="predicted"/>
<name>A0A938XUJ2_9FIRM</name>
<evidence type="ECO:0000256" key="1">
    <source>
        <dbReference type="SAM" id="Phobius"/>
    </source>
</evidence>
<dbReference type="InterPro" id="IPR007395">
    <property type="entry name" value="Zn_peptidase_2"/>
</dbReference>
<evidence type="ECO:0000313" key="3">
    <source>
        <dbReference type="Proteomes" id="UP000774000"/>
    </source>
</evidence>
<protein>
    <submittedName>
        <fullName evidence="2">Zn-dependent membrane protease YugP</fullName>
    </submittedName>
</protein>
<dbReference type="Pfam" id="PF04298">
    <property type="entry name" value="Zn_peptidase_2"/>
    <property type="match status" value="1"/>
</dbReference>
<feature type="transmembrane region" description="Helical" evidence="1">
    <location>
        <begin position="149"/>
        <end position="169"/>
    </location>
</feature>
<dbReference type="AlphaFoldDB" id="A0A938XUJ2"/>
<dbReference type="GO" id="GO:0006508">
    <property type="term" value="P:proteolysis"/>
    <property type="evidence" value="ECO:0007669"/>
    <property type="project" value="UniProtKB-KW"/>
</dbReference>
<reference evidence="2" key="1">
    <citation type="submission" date="2021-01" db="EMBL/GenBank/DDBJ databases">
        <title>Genomic Encyclopedia of Type Strains, Phase IV (KMG-IV): sequencing the most valuable type-strain genomes for metagenomic binning, comparative biology and taxonomic classification.</title>
        <authorList>
            <person name="Goeker M."/>
        </authorList>
    </citation>
    <scope>NUCLEOTIDE SEQUENCE</scope>
    <source>
        <strain evidence="2">DSM 23230</strain>
    </source>
</reference>
<dbReference type="PANTHER" id="PTHR36434">
    <property type="entry name" value="MEMBRANE PROTEASE YUGP-RELATED"/>
    <property type="match status" value="1"/>
</dbReference>